<name>W5TES5_9NOCA</name>
<dbReference type="PATRIC" id="fig|1415166.3.peg.2753"/>
<sequence length="404" mass="40415">MRVGRSNGHKQVFSAGKGRQRAAAANLAAAAAALLITQFVSPGSAFADSAPAANADRLYVSAAGSDHLVGYEMAADSAPRAIAGAKETTGFGAMSVKASADGRFLFSVAMAPTPSIFVFAIARDGSLTPVPGTPVVTSQAPLAINVSRDGRHLVLVQGPDGSGNATAQGYSISPEGVPTPAGAPMVVGSLATSGPIPMVAVSPDNRNVYVADYLAGAVTRFELHDDSTLSPARETIRTGGGPVSLTVSPDGEFLFASCEHVSGVAVLRIDPSTGVLTPVPGSPFATGGLTPHGIALSPDGRRLYTPNAITDTVTGFDVGTDGSLRPLAGSPYPGGAPGTLPGQVFVSSDGRKVYAVDLAGTSPEPLVALRSYSIGADGGLTPDPAAPVSTGQIFSAASALVPGR</sequence>
<accession>W5TES5</accession>
<comment type="similarity">
    <text evidence="1">Belongs to the cycloisomerase 2 family.</text>
</comment>
<dbReference type="PANTHER" id="PTHR30344">
    <property type="entry name" value="6-PHOSPHOGLUCONOLACTONASE-RELATED"/>
    <property type="match status" value="1"/>
</dbReference>
<dbReference type="KEGG" id="nno:NONO_c26860"/>
<feature type="chain" id="PRO_5004871687" evidence="2">
    <location>
        <begin position="48"/>
        <end position="404"/>
    </location>
</feature>
<dbReference type="InterPro" id="IPR011045">
    <property type="entry name" value="N2O_reductase_N"/>
</dbReference>
<keyword evidence="2" id="KW-0732">Signal</keyword>
<reference evidence="3 4" key="1">
    <citation type="journal article" date="2014" name="Appl. Environ. Microbiol.">
        <title>Insights into the Microbial Degradation of Rubber and Gutta-Percha by Analysis of the Complete Genome of Nocardia nova SH22a.</title>
        <authorList>
            <person name="Luo Q."/>
            <person name="Hiessl S."/>
            <person name="Poehlein A."/>
            <person name="Daniel R."/>
            <person name="Steinbuchel A."/>
        </authorList>
    </citation>
    <scope>NUCLEOTIDE SEQUENCE [LARGE SCALE GENOMIC DNA]</scope>
    <source>
        <strain evidence="3">SH22a</strain>
    </source>
</reference>
<dbReference type="AlphaFoldDB" id="W5TES5"/>
<dbReference type="Proteomes" id="UP000019150">
    <property type="component" value="Chromosome"/>
</dbReference>
<protein>
    <submittedName>
        <fullName evidence="3">Uncharacterized protein</fullName>
    </submittedName>
</protein>
<evidence type="ECO:0000313" key="3">
    <source>
        <dbReference type="EMBL" id="AHH17478.1"/>
    </source>
</evidence>
<dbReference type="GO" id="GO:0017057">
    <property type="term" value="F:6-phosphogluconolactonase activity"/>
    <property type="evidence" value="ECO:0007669"/>
    <property type="project" value="TreeGrafter"/>
</dbReference>
<evidence type="ECO:0000256" key="1">
    <source>
        <dbReference type="ARBA" id="ARBA00005564"/>
    </source>
</evidence>
<dbReference type="InterPro" id="IPR019405">
    <property type="entry name" value="Lactonase_7-beta_prop"/>
</dbReference>
<dbReference type="HOGENOM" id="CLU_045355_0_0_11"/>
<dbReference type="InterPro" id="IPR050282">
    <property type="entry name" value="Cycloisomerase_2"/>
</dbReference>
<evidence type="ECO:0000256" key="2">
    <source>
        <dbReference type="SAM" id="SignalP"/>
    </source>
</evidence>
<dbReference type="Gene3D" id="2.130.10.10">
    <property type="entry name" value="YVTN repeat-like/Quinoprotein amine dehydrogenase"/>
    <property type="match status" value="3"/>
</dbReference>
<dbReference type="eggNOG" id="COG2706">
    <property type="taxonomic scope" value="Bacteria"/>
</dbReference>
<keyword evidence="4" id="KW-1185">Reference proteome</keyword>
<feature type="signal peptide" evidence="2">
    <location>
        <begin position="1"/>
        <end position="47"/>
    </location>
</feature>
<dbReference type="PANTHER" id="PTHR30344:SF1">
    <property type="entry name" value="6-PHOSPHOGLUCONOLACTONASE"/>
    <property type="match status" value="1"/>
</dbReference>
<dbReference type="STRING" id="1415166.NONO_c26860"/>
<dbReference type="Pfam" id="PF10282">
    <property type="entry name" value="Lactonase"/>
    <property type="match status" value="1"/>
</dbReference>
<proteinExistence type="inferred from homology"/>
<dbReference type="EMBL" id="CP006850">
    <property type="protein sequence ID" value="AHH17478.1"/>
    <property type="molecule type" value="Genomic_DNA"/>
</dbReference>
<organism evidence="3 4">
    <name type="scientific">Nocardia nova SH22a</name>
    <dbReference type="NCBI Taxonomy" id="1415166"/>
    <lineage>
        <taxon>Bacteria</taxon>
        <taxon>Bacillati</taxon>
        <taxon>Actinomycetota</taxon>
        <taxon>Actinomycetes</taxon>
        <taxon>Mycobacteriales</taxon>
        <taxon>Nocardiaceae</taxon>
        <taxon>Nocardia</taxon>
    </lineage>
</organism>
<dbReference type="SUPFAM" id="SSF50974">
    <property type="entry name" value="Nitrous oxide reductase, N-terminal domain"/>
    <property type="match status" value="1"/>
</dbReference>
<gene>
    <name evidence="3" type="ORF">NONO_c26860</name>
</gene>
<dbReference type="InterPro" id="IPR015943">
    <property type="entry name" value="WD40/YVTN_repeat-like_dom_sf"/>
</dbReference>
<evidence type="ECO:0000313" key="4">
    <source>
        <dbReference type="Proteomes" id="UP000019150"/>
    </source>
</evidence>